<evidence type="ECO:0000256" key="5">
    <source>
        <dbReference type="ARBA" id="ARBA00056072"/>
    </source>
</evidence>
<dbReference type="PROSITE" id="PS50889">
    <property type="entry name" value="S4"/>
    <property type="match status" value="1"/>
</dbReference>
<dbReference type="Pfam" id="PF01479">
    <property type="entry name" value="S4"/>
    <property type="match status" value="1"/>
</dbReference>
<dbReference type="SUPFAM" id="SSF55120">
    <property type="entry name" value="Pseudouridine synthase"/>
    <property type="match status" value="1"/>
</dbReference>
<evidence type="ECO:0000256" key="6">
    <source>
        <dbReference type="PIRSR" id="PIRSR606225-1"/>
    </source>
</evidence>
<keyword evidence="2 7" id="KW-0694">RNA-binding</keyword>
<evidence type="ECO:0000256" key="2">
    <source>
        <dbReference type="ARBA" id="ARBA00022884"/>
    </source>
</evidence>
<dbReference type="SUPFAM" id="SSF55174">
    <property type="entry name" value="Alpha-L RNA-binding motif"/>
    <property type="match status" value="1"/>
</dbReference>
<dbReference type="InterPro" id="IPR002942">
    <property type="entry name" value="S4_RNA-bd"/>
</dbReference>
<sequence>MPQDQQIIHTVPIEMDGQRLDQVVASLCPQYSRSQIQKWIKAGHILVDHKILKPKERLTGGEHLAINIVLEPQTEFDAEDIPLNIVYEDDAILIINKPAGLVVHPAAGNWSGTLVNALLHYCPELELLPRAGIVHRLDKDTTGLMVVAKTLEAHNKLVEQLQARDVSREYLALVHGKVVAGSTIEANIGRHPVDRKRQAVTEGGKEAITHYRVEARFPHHTLLRVSLETGRTHQIRVHLSYKHLPIVGDQVYGGRPRFPAGASEALRNTVQQFPRQALHATRLGLHHPMTGEALAWEVPMPADMSSLLETLRQATAV</sequence>
<dbReference type="Gene3D" id="3.10.290.10">
    <property type="entry name" value="RNA-binding S4 domain"/>
    <property type="match status" value="1"/>
</dbReference>
<dbReference type="PANTHER" id="PTHR21600:SF44">
    <property type="entry name" value="RIBOSOMAL LARGE SUBUNIT PSEUDOURIDINE SYNTHASE D"/>
    <property type="match status" value="1"/>
</dbReference>
<dbReference type="InterPro" id="IPR006225">
    <property type="entry name" value="PsdUridine_synth_RluC/D"/>
</dbReference>
<comment type="catalytic activity">
    <reaction evidence="4">
        <text>uridine(1911/1915/1917) in 23S rRNA = pseudouridine(1911/1915/1917) in 23S rRNA</text>
        <dbReference type="Rhea" id="RHEA:42524"/>
        <dbReference type="Rhea" id="RHEA-COMP:10097"/>
        <dbReference type="Rhea" id="RHEA-COMP:10098"/>
        <dbReference type="ChEBI" id="CHEBI:65314"/>
        <dbReference type="ChEBI" id="CHEBI:65315"/>
        <dbReference type="EC" id="5.4.99.23"/>
    </reaction>
</comment>
<proteinExistence type="inferred from homology"/>
<dbReference type="FunFam" id="3.30.2350.10:FF:000006">
    <property type="entry name" value="Pseudouridine synthase"/>
    <property type="match status" value="1"/>
</dbReference>
<evidence type="ECO:0000313" key="10">
    <source>
        <dbReference type="EMBL" id="WGZ89822.1"/>
    </source>
</evidence>
<evidence type="ECO:0000256" key="7">
    <source>
        <dbReference type="PROSITE-ProRule" id="PRU00182"/>
    </source>
</evidence>
<keyword evidence="3 8" id="KW-0413">Isomerase</keyword>
<dbReference type="NCBIfam" id="NF008385">
    <property type="entry name" value="PRK11180.1"/>
    <property type="match status" value="1"/>
</dbReference>
<evidence type="ECO:0000256" key="3">
    <source>
        <dbReference type="ARBA" id="ARBA00023235"/>
    </source>
</evidence>
<dbReference type="InterPro" id="IPR006224">
    <property type="entry name" value="PsdUridine_synth_RluA-like_CS"/>
</dbReference>
<comment type="function">
    <text evidence="5">Responsible for synthesis of pseudouridine from uracil at positions 1911, 1915 and 1917 in 23S ribosomal RNA.</text>
</comment>
<dbReference type="GO" id="GO:0160140">
    <property type="term" value="F:23S rRNA pseudouridine(1911/1915/1917) synthase activity"/>
    <property type="evidence" value="ECO:0007669"/>
    <property type="project" value="UniProtKB-EC"/>
</dbReference>
<dbReference type="PANTHER" id="PTHR21600">
    <property type="entry name" value="MITOCHONDRIAL RNA PSEUDOURIDINE SYNTHASE"/>
    <property type="match status" value="1"/>
</dbReference>
<dbReference type="InterPro" id="IPR006145">
    <property type="entry name" value="PsdUridine_synth_RsuA/RluA"/>
</dbReference>
<evidence type="ECO:0000256" key="1">
    <source>
        <dbReference type="ARBA" id="ARBA00010876"/>
    </source>
</evidence>
<feature type="active site" evidence="6">
    <location>
        <position position="138"/>
    </location>
</feature>
<dbReference type="AlphaFoldDB" id="A0AA95KJ11"/>
<dbReference type="GO" id="GO:0000455">
    <property type="term" value="P:enzyme-directed rRNA pseudouridine synthesis"/>
    <property type="evidence" value="ECO:0007669"/>
    <property type="project" value="UniProtKB-ARBA"/>
</dbReference>
<accession>A0AA95KJ11</accession>
<dbReference type="InterPro" id="IPR020103">
    <property type="entry name" value="PsdUridine_synth_cat_dom_sf"/>
</dbReference>
<dbReference type="EC" id="5.4.99.-" evidence="8"/>
<reference evidence="10" key="2">
    <citation type="submission" date="2023-04" db="EMBL/GenBank/DDBJ databases">
        <authorList>
            <person name="Beletskiy A.V."/>
            <person name="Mardanov A.V."/>
            <person name="Ravin N.V."/>
        </authorList>
    </citation>
    <scope>NUCLEOTIDE SEQUENCE</scope>
    <source>
        <strain evidence="10">GKL-01</strain>
    </source>
</reference>
<dbReference type="EMBL" id="CP124755">
    <property type="protein sequence ID" value="WGZ89822.1"/>
    <property type="molecule type" value="Genomic_DNA"/>
</dbReference>
<dbReference type="CDD" id="cd00165">
    <property type="entry name" value="S4"/>
    <property type="match status" value="1"/>
</dbReference>
<dbReference type="Pfam" id="PF00849">
    <property type="entry name" value="PseudoU_synth_2"/>
    <property type="match status" value="1"/>
</dbReference>
<name>A0AA95KJ11_9GAMM</name>
<protein>
    <recommendedName>
        <fullName evidence="8">Pseudouridine synthase</fullName>
        <ecNumber evidence="8">5.4.99.-</ecNumber>
    </recommendedName>
</protein>
<dbReference type="KEGG" id="tdu:QJT80_09940"/>
<comment type="catalytic activity">
    <reaction evidence="8">
        <text>a uridine in RNA = a pseudouridine in RNA</text>
        <dbReference type="Rhea" id="RHEA:48348"/>
        <dbReference type="Rhea" id="RHEA-COMP:12068"/>
        <dbReference type="Rhea" id="RHEA-COMP:12069"/>
        <dbReference type="ChEBI" id="CHEBI:65314"/>
        <dbReference type="ChEBI" id="CHEBI:65315"/>
    </reaction>
</comment>
<dbReference type="InterPro" id="IPR036986">
    <property type="entry name" value="S4_RNA-bd_sf"/>
</dbReference>
<dbReference type="GO" id="GO:0003723">
    <property type="term" value="F:RNA binding"/>
    <property type="evidence" value="ECO:0007669"/>
    <property type="project" value="UniProtKB-KW"/>
</dbReference>
<gene>
    <name evidence="10" type="primary">rluD</name>
    <name evidence="10" type="ORF">QJT80_09940</name>
</gene>
<feature type="domain" description="RNA-binding S4" evidence="9">
    <location>
        <begin position="18"/>
        <end position="75"/>
    </location>
</feature>
<comment type="similarity">
    <text evidence="1 8">Belongs to the pseudouridine synthase RluA family.</text>
</comment>
<evidence type="ECO:0000259" key="9">
    <source>
        <dbReference type="SMART" id="SM00363"/>
    </source>
</evidence>
<dbReference type="NCBIfam" id="TIGR00005">
    <property type="entry name" value="rluA_subfam"/>
    <property type="match status" value="1"/>
</dbReference>
<dbReference type="CDD" id="cd02869">
    <property type="entry name" value="PseudoU_synth_RluA_like"/>
    <property type="match status" value="1"/>
</dbReference>
<dbReference type="InterPro" id="IPR050188">
    <property type="entry name" value="RluA_PseudoU_synthase"/>
</dbReference>
<reference evidence="10" key="1">
    <citation type="journal article" date="2023" name="Int. J. Mol. Sci.">
        <title>Metagenomics Revealed a New Genus 'Candidatus Thiocaldithrix dubininis' gen. nov., sp. nov. and a New Species 'Candidatus Thiothrix putei' sp. nov. in the Family Thiotrichaceae, Some Members of Which Have Traits of Both Na+- and H+-Motive Energetics.</title>
        <authorList>
            <person name="Ravin N.V."/>
            <person name="Muntyan M.S."/>
            <person name="Smolyakov D.D."/>
            <person name="Rudenko T.S."/>
            <person name="Beletsky A.V."/>
            <person name="Mardanov A.V."/>
            <person name="Grabovich M.Y."/>
        </authorList>
    </citation>
    <scope>NUCLEOTIDE SEQUENCE</scope>
    <source>
        <strain evidence="10">GKL-01</strain>
    </source>
</reference>
<evidence type="ECO:0000256" key="8">
    <source>
        <dbReference type="RuleBase" id="RU362028"/>
    </source>
</evidence>
<dbReference type="SMART" id="SM00363">
    <property type="entry name" value="S4"/>
    <property type="match status" value="1"/>
</dbReference>
<evidence type="ECO:0000256" key="4">
    <source>
        <dbReference type="ARBA" id="ARBA00036882"/>
    </source>
</evidence>
<dbReference type="Proteomes" id="UP001300672">
    <property type="component" value="Chromosome"/>
</dbReference>
<dbReference type="PROSITE" id="PS01129">
    <property type="entry name" value="PSI_RLU"/>
    <property type="match status" value="1"/>
</dbReference>
<organism evidence="10">
    <name type="scientific">Candidatus Thiocaldithrix dubininis</name>
    <dbReference type="NCBI Taxonomy" id="3080823"/>
    <lineage>
        <taxon>Bacteria</taxon>
        <taxon>Pseudomonadati</taxon>
        <taxon>Pseudomonadota</taxon>
        <taxon>Gammaproteobacteria</taxon>
        <taxon>Thiotrichales</taxon>
        <taxon>Thiotrichaceae</taxon>
        <taxon>Candidatus Thiocaldithrix</taxon>
    </lineage>
</organism>
<dbReference type="Gene3D" id="3.30.2350.10">
    <property type="entry name" value="Pseudouridine synthase"/>
    <property type="match status" value="1"/>
</dbReference>